<dbReference type="KEGG" id="ype:YPO2210"/>
<accession>A0A2S9PM43</accession>
<keyword evidence="2" id="KW-1185">Reference proteome</keyword>
<organism evidence="1 2">
    <name type="scientific">Yersinia pestis</name>
    <dbReference type="NCBI Taxonomy" id="632"/>
    <lineage>
        <taxon>Bacteria</taxon>
        <taxon>Pseudomonadati</taxon>
        <taxon>Pseudomonadota</taxon>
        <taxon>Gammaproteobacteria</taxon>
        <taxon>Enterobacterales</taxon>
        <taxon>Yersiniaceae</taxon>
        <taxon>Yersinia</taxon>
    </lineage>
</organism>
<dbReference type="EMBL" id="AL590842">
    <property type="protein sequence ID" value="CAL20839.1"/>
    <property type="molecule type" value="Genomic_DNA"/>
</dbReference>
<protein>
    <submittedName>
        <fullName evidence="1">Uncharacterized protein</fullName>
    </submittedName>
</protein>
<proteinExistence type="predicted"/>
<dbReference type="AlphaFoldDB" id="A0A384L9T2"/>
<accession>A0A5P8YFT6</accession>
<reference evidence="1 2" key="1">
    <citation type="journal article" date="2001" name="Nature">
        <title>Genome sequence of Yersinia pestis, the causative agent of plague.</title>
        <authorList>
            <person name="Parkhill J."/>
            <person name="Wren B.W."/>
            <person name="Thomson N.R."/>
            <person name="Titball R.W."/>
            <person name="Holden M.T.G."/>
            <person name="Prentice M.B."/>
            <person name="Sebaihia M."/>
            <person name="James K.D."/>
            <person name="Churcher C."/>
            <person name="Mungall K.L."/>
            <person name="Baker S."/>
            <person name="Basham D."/>
            <person name="Bentley S.D."/>
            <person name="Brooks K."/>
            <person name="Cerdeno-Tarraga A.M."/>
            <person name="Chillingworth T."/>
            <person name="Cronin A."/>
            <person name="Davies R.M."/>
            <person name="Davis P."/>
            <person name="Dougan G."/>
            <person name="Feltwell T."/>
            <person name="Hamlin N."/>
            <person name="Holroyd S."/>
            <person name="Jagels K."/>
            <person name="Leather S."/>
            <person name="Karlyshev A.V."/>
            <person name="Moule S."/>
            <person name="Oyston P.C.F."/>
            <person name="Quail M."/>
            <person name="Rutherford K."/>
            <person name="Simmonds M."/>
            <person name="Skelton J."/>
            <person name="Stevens K."/>
            <person name="Whitehead S."/>
            <person name="Barrell B.G."/>
        </authorList>
    </citation>
    <scope>NUCLEOTIDE SEQUENCE [LARGE SCALE GENOMIC DNA]</scope>
    <source>
        <strain evidence="2">CO-92 / Biovar Orientalis</strain>
    </source>
</reference>
<dbReference type="STRING" id="214092.YPO2210"/>
<dbReference type="Proteomes" id="UP000000815">
    <property type="component" value="Chromosome"/>
</dbReference>
<accession>Q0WEV7</accession>
<evidence type="ECO:0000313" key="2">
    <source>
        <dbReference type="Proteomes" id="UP000000815"/>
    </source>
</evidence>
<evidence type="ECO:0000313" key="1">
    <source>
        <dbReference type="EMBL" id="CAL20839.1"/>
    </source>
</evidence>
<dbReference type="PATRIC" id="fig|632.153.peg.1214"/>
<dbReference type="PaxDb" id="214092-YPO2210"/>
<accession>A0A384L9T2</accession>
<gene>
    <name evidence="1" type="ordered locus">YPO2210</name>
</gene>
<dbReference type="PIR" id="AD0269">
    <property type="entry name" value="AD0269"/>
</dbReference>
<sequence length="42" mass="4677">MKKEFVKKQSIGVDIYLVNQLTSTQVRETSGDAPINRASPLN</sequence>
<name>A0A384L9T2_YERPE</name>